<dbReference type="InterPro" id="IPR003856">
    <property type="entry name" value="LPS_length_determ_N"/>
</dbReference>
<dbReference type="InterPro" id="IPR005702">
    <property type="entry name" value="Wzc-like_C"/>
</dbReference>
<accession>A0A8J3DQ24</accession>
<keyword evidence="8" id="KW-0175">Coiled coil</keyword>
<keyword evidence="11" id="KW-1185">Reference proteome</keyword>
<keyword evidence="3" id="KW-0812">Transmembrane</keyword>
<evidence type="ECO:0000259" key="9">
    <source>
        <dbReference type="Pfam" id="PF02706"/>
    </source>
</evidence>
<dbReference type="InterPro" id="IPR033756">
    <property type="entry name" value="YlxH/NBP35"/>
</dbReference>
<evidence type="ECO:0000256" key="4">
    <source>
        <dbReference type="ARBA" id="ARBA00022741"/>
    </source>
</evidence>
<dbReference type="AlphaFoldDB" id="A0A8J3DQ24"/>
<gene>
    <name evidence="10" type="ORF">GCM10016234_19550</name>
</gene>
<keyword evidence="4" id="KW-0547">Nucleotide-binding</keyword>
<dbReference type="Gene3D" id="3.40.50.300">
    <property type="entry name" value="P-loop containing nucleotide triphosphate hydrolases"/>
    <property type="match status" value="1"/>
</dbReference>
<dbReference type="Pfam" id="PF02706">
    <property type="entry name" value="Wzz"/>
    <property type="match status" value="1"/>
</dbReference>
<dbReference type="InterPro" id="IPR027417">
    <property type="entry name" value="P-loop_NTPase"/>
</dbReference>
<reference evidence="10" key="2">
    <citation type="submission" date="2020-09" db="EMBL/GenBank/DDBJ databases">
        <authorList>
            <person name="Sun Q."/>
            <person name="Kim S."/>
        </authorList>
    </citation>
    <scope>NUCLEOTIDE SEQUENCE</scope>
    <source>
        <strain evidence="10">KCTC 42249</strain>
    </source>
</reference>
<name>A0A8J3DQ24_9HYPH</name>
<evidence type="ECO:0000256" key="7">
    <source>
        <dbReference type="ARBA" id="ARBA00023136"/>
    </source>
</evidence>
<protein>
    <submittedName>
        <fullName evidence="10">Chain-length determining protein</fullName>
    </submittedName>
</protein>
<evidence type="ECO:0000313" key="10">
    <source>
        <dbReference type="EMBL" id="GHD14203.1"/>
    </source>
</evidence>
<keyword evidence="6" id="KW-1133">Transmembrane helix</keyword>
<feature type="coiled-coil region" evidence="8">
    <location>
        <begin position="184"/>
        <end position="211"/>
    </location>
</feature>
<reference evidence="10" key="1">
    <citation type="journal article" date="2014" name="Int. J. Syst. Evol. Microbiol.">
        <title>Complete genome sequence of Corynebacterium casei LMG S-19264T (=DSM 44701T), isolated from a smear-ripened cheese.</title>
        <authorList>
            <consortium name="US DOE Joint Genome Institute (JGI-PGF)"/>
            <person name="Walter F."/>
            <person name="Albersmeier A."/>
            <person name="Kalinowski J."/>
            <person name="Ruckert C."/>
        </authorList>
    </citation>
    <scope>NUCLEOTIDE SEQUENCE</scope>
    <source>
        <strain evidence="10">KCTC 42249</strain>
    </source>
</reference>
<dbReference type="NCBIfam" id="TIGR01007">
    <property type="entry name" value="eps_fam"/>
    <property type="match status" value="1"/>
</dbReference>
<dbReference type="SUPFAM" id="SSF52540">
    <property type="entry name" value="P-loop containing nucleoside triphosphate hydrolases"/>
    <property type="match status" value="1"/>
</dbReference>
<feature type="domain" description="Polysaccharide chain length determinant N-terminal" evidence="9">
    <location>
        <begin position="2"/>
        <end position="83"/>
    </location>
</feature>
<sequence length="764" mass="84449">MWSRLLHYRRLIAAFLAAGLLVGFALFLAQTPLYRATMRIEISAPEARVVRDLEVVSATVDPRSFQSAIETLKSRSVVQDAVAALKLANHADFLFPRARLSLANVFGPSPEIRLMDVDEKQRQRMAIARVQGQLSVGLIRNTSILSLGYQDADPGTAEAIVRQIAASYLEQRAEQTSRTSLLARQFVEGQVADVKEELQRSEAELVDYASEQGIMAVTKGEESLIEQKIRALNDGLAEAINQRLAAESRVQLIDAGHGSQLQDVLGNEAILGVRSRIADLRAEYQEKLDTFKPDYPEMRKLRAQIGELEKQRTDLTDAVILSLRARHNEAVRRENQLSAKLAELEDELAVYADKSIRYTILKREVDSQRAQHDSLVTKLNDLGVGAELKAQNAAVIDDALAQAEPVTPRLSRSLAICLVIAAGMAGFAIMILERLNNAFRTPRDVEAQLKLPVLSALPNTNKAAIEADLANNRSLLGEAYRSLRTALQFADDQGQPRALLVTSTEAGEGKTTTAHKIAVDFAALGYQVLLVDADLRRPTLHRRLRLPNRIGLSDILAKRVTRESFGRMFYVAAPNLNVLTSGPTVSNPVDLLSSPRCRVLLDAFLRRYDLVVIDGPPVTGLSDAPILSRLADDTLMVVSARQVSRQSAWLALSRLRAAGGNVVGVAMTKFRPEDVEEFYSYRYETTAKRSAGSTRLPARAPVEWDYFGDARMAKPGVIGLKDALSDLTSGWIARIKRQRLPALLTSRILGRSHRRTYGSWSVRR</sequence>
<keyword evidence="2" id="KW-1003">Cell membrane</keyword>
<dbReference type="GO" id="GO:0005886">
    <property type="term" value="C:plasma membrane"/>
    <property type="evidence" value="ECO:0007669"/>
    <property type="project" value="UniProtKB-SubCell"/>
</dbReference>
<evidence type="ECO:0000256" key="8">
    <source>
        <dbReference type="SAM" id="Coils"/>
    </source>
</evidence>
<dbReference type="GO" id="GO:0005524">
    <property type="term" value="F:ATP binding"/>
    <property type="evidence" value="ECO:0007669"/>
    <property type="project" value="UniProtKB-KW"/>
</dbReference>
<evidence type="ECO:0000256" key="1">
    <source>
        <dbReference type="ARBA" id="ARBA00004651"/>
    </source>
</evidence>
<dbReference type="InterPro" id="IPR050445">
    <property type="entry name" value="Bact_polysacc_biosynth/exp"/>
</dbReference>
<dbReference type="GO" id="GO:0004713">
    <property type="term" value="F:protein tyrosine kinase activity"/>
    <property type="evidence" value="ECO:0007669"/>
    <property type="project" value="TreeGrafter"/>
</dbReference>
<comment type="caution">
    <text evidence="10">The sequence shown here is derived from an EMBL/GenBank/DDBJ whole genome shotgun (WGS) entry which is preliminary data.</text>
</comment>
<evidence type="ECO:0000256" key="5">
    <source>
        <dbReference type="ARBA" id="ARBA00022840"/>
    </source>
</evidence>
<dbReference type="EMBL" id="BMZQ01000002">
    <property type="protein sequence ID" value="GHD14203.1"/>
    <property type="molecule type" value="Genomic_DNA"/>
</dbReference>
<dbReference type="PANTHER" id="PTHR32309:SF13">
    <property type="entry name" value="FERRIC ENTEROBACTIN TRANSPORT PROTEIN FEPE"/>
    <property type="match status" value="1"/>
</dbReference>
<evidence type="ECO:0000256" key="2">
    <source>
        <dbReference type="ARBA" id="ARBA00022475"/>
    </source>
</evidence>
<dbReference type="Pfam" id="PF10609">
    <property type="entry name" value="ParA"/>
    <property type="match status" value="1"/>
</dbReference>
<keyword evidence="5" id="KW-0067">ATP-binding</keyword>
<dbReference type="Proteomes" id="UP000630142">
    <property type="component" value="Unassembled WGS sequence"/>
</dbReference>
<evidence type="ECO:0000256" key="3">
    <source>
        <dbReference type="ARBA" id="ARBA00022692"/>
    </source>
</evidence>
<keyword evidence="7" id="KW-0472">Membrane</keyword>
<comment type="subcellular location">
    <subcellularLocation>
        <location evidence="1">Cell membrane</location>
        <topology evidence="1">Multi-pass membrane protein</topology>
    </subcellularLocation>
</comment>
<evidence type="ECO:0000313" key="11">
    <source>
        <dbReference type="Proteomes" id="UP000630142"/>
    </source>
</evidence>
<dbReference type="PANTHER" id="PTHR32309">
    <property type="entry name" value="TYROSINE-PROTEIN KINASE"/>
    <property type="match status" value="1"/>
</dbReference>
<evidence type="ECO:0000256" key="6">
    <source>
        <dbReference type="ARBA" id="ARBA00022989"/>
    </source>
</evidence>
<feature type="coiled-coil region" evidence="8">
    <location>
        <begin position="298"/>
        <end position="354"/>
    </location>
</feature>
<proteinExistence type="predicted"/>
<organism evidence="10 11">
    <name type="scientific">Tianweitania populi</name>
    <dbReference type="NCBI Taxonomy" id="1607949"/>
    <lineage>
        <taxon>Bacteria</taxon>
        <taxon>Pseudomonadati</taxon>
        <taxon>Pseudomonadota</taxon>
        <taxon>Alphaproteobacteria</taxon>
        <taxon>Hyphomicrobiales</taxon>
        <taxon>Phyllobacteriaceae</taxon>
        <taxon>Tianweitania</taxon>
    </lineage>
</organism>
<dbReference type="CDD" id="cd05387">
    <property type="entry name" value="BY-kinase"/>
    <property type="match status" value="1"/>
</dbReference>